<dbReference type="EMBL" id="JBHSSK010000021">
    <property type="protein sequence ID" value="MFC6207289.1"/>
    <property type="molecule type" value="Genomic_DNA"/>
</dbReference>
<dbReference type="PANTHER" id="PTHR40038:SF1">
    <property type="entry name" value="MEMBRANE-ASSOCIATED PROTEIN TCAA"/>
    <property type="match status" value="1"/>
</dbReference>
<feature type="transmembrane region" description="Helical" evidence="2">
    <location>
        <begin position="85"/>
        <end position="104"/>
    </location>
</feature>
<feature type="compositionally biased region" description="Basic residues" evidence="1">
    <location>
        <begin position="68"/>
        <end position="77"/>
    </location>
</feature>
<gene>
    <name evidence="5" type="ORF">ACFP1G_07330</name>
</gene>
<keyword evidence="6" id="KW-1185">Reference proteome</keyword>
<evidence type="ECO:0000256" key="2">
    <source>
        <dbReference type="SAM" id="Phobius"/>
    </source>
</evidence>
<dbReference type="Pfam" id="PF13240">
    <property type="entry name" value="Zn_Ribbon_1"/>
    <property type="match status" value="1"/>
</dbReference>
<dbReference type="Pfam" id="PF22820">
    <property type="entry name" value="TcaA_3rd_4th"/>
    <property type="match status" value="1"/>
</dbReference>
<dbReference type="RefSeq" id="WP_125691798.1">
    <property type="nucleotide sequence ID" value="NZ_JBHSSK010000021.1"/>
</dbReference>
<evidence type="ECO:0000313" key="6">
    <source>
        <dbReference type="Proteomes" id="UP001596254"/>
    </source>
</evidence>
<evidence type="ECO:0000259" key="4">
    <source>
        <dbReference type="Pfam" id="PF22820"/>
    </source>
</evidence>
<evidence type="ECO:0000313" key="5">
    <source>
        <dbReference type="EMBL" id="MFC6207289.1"/>
    </source>
</evidence>
<feature type="compositionally biased region" description="Low complexity" evidence="1">
    <location>
        <begin position="51"/>
        <end position="67"/>
    </location>
</feature>
<accession>A0ABW1SSA9</accession>
<feature type="region of interest" description="Disordered" evidence="1">
    <location>
        <begin position="49"/>
        <end position="77"/>
    </location>
</feature>
<organism evidence="5 6">
    <name type="scientific">Levilactobacillus tongjiangensis</name>
    <dbReference type="NCBI Taxonomy" id="2486023"/>
    <lineage>
        <taxon>Bacteria</taxon>
        <taxon>Bacillati</taxon>
        <taxon>Bacillota</taxon>
        <taxon>Bacilli</taxon>
        <taxon>Lactobacillales</taxon>
        <taxon>Lactobacillaceae</taxon>
        <taxon>Levilactobacillus</taxon>
    </lineage>
</organism>
<dbReference type="InterPro" id="IPR026870">
    <property type="entry name" value="Zinc_ribbon_dom"/>
</dbReference>
<feature type="domain" description="Zinc-ribbon" evidence="3">
    <location>
        <begin position="20"/>
        <end position="42"/>
    </location>
</feature>
<evidence type="ECO:0000259" key="3">
    <source>
        <dbReference type="Pfam" id="PF13240"/>
    </source>
</evidence>
<proteinExistence type="predicted"/>
<sequence length="490" mass="52889">MHLTPFMAPADNQPGGQSHFCPNCGQPVAPTDTFCQNCGYNLNTGQASVDQPTTPVQPTQTTAPAKPARVRKPHKPWDKKKKLKWGGIAVAIVAVAGFFIWGGTHYSRSATLDRTISHIKSGKNMTPYFTTASSDLKLSNQALLPVNRYYSDHGQALSDLKSALDSNGRSDDGTMTFEKSGHHFLIFPRYKINVSPVYPTVKTNHSGNVIKLDGKKIATASVDGYTKKLDAMVPGEYHLEASGTVGGHKLANSSDYHITTSKTYNLELKTISLSFNTVPGSAIYLNGKKLGTADNNGSYSLKDEPWTSDMAVYAQYSSTAGKATTNTVKLSDSDDQGSVDLKYPDVISNSDADDFFSNLFVAVDGITDEGDLSDATDGDDDDLADFFTNGSSNSDYSELVSMAKGYANDADVDSTDMTTTIKDVKPGPNGTSLVTYNVKYGFWLEDADYTHVQVLQYTATVKDSNGSDLGYVISSIGPATKISDYHDNDD</sequence>
<comment type="caution">
    <text evidence="5">The sequence shown here is derived from an EMBL/GenBank/DDBJ whole genome shotgun (WGS) entry which is preliminary data.</text>
</comment>
<dbReference type="Proteomes" id="UP001596254">
    <property type="component" value="Unassembled WGS sequence"/>
</dbReference>
<name>A0ABW1SSA9_9LACO</name>
<reference evidence="6" key="1">
    <citation type="journal article" date="2019" name="Int. J. Syst. Evol. Microbiol.">
        <title>The Global Catalogue of Microorganisms (GCM) 10K type strain sequencing project: providing services to taxonomists for standard genome sequencing and annotation.</title>
        <authorList>
            <consortium name="The Broad Institute Genomics Platform"/>
            <consortium name="The Broad Institute Genome Sequencing Center for Infectious Disease"/>
            <person name="Wu L."/>
            <person name="Ma J."/>
        </authorList>
    </citation>
    <scope>NUCLEOTIDE SEQUENCE [LARGE SCALE GENOMIC DNA]</scope>
    <source>
        <strain evidence="6">CCM 8905</strain>
    </source>
</reference>
<keyword evidence="2" id="KW-0812">Transmembrane</keyword>
<dbReference type="InterPro" id="IPR054530">
    <property type="entry name" value="TcaA_4th"/>
</dbReference>
<protein>
    <submittedName>
        <fullName evidence="5">Zinc ribbon domain-containing protein</fullName>
    </submittedName>
</protein>
<dbReference type="PANTHER" id="PTHR40038">
    <property type="entry name" value="MEMBRANE-ASSOCIATED PROTEIN TCAA"/>
    <property type="match status" value="1"/>
</dbReference>
<keyword evidence="2" id="KW-0472">Membrane</keyword>
<evidence type="ECO:0000256" key="1">
    <source>
        <dbReference type="SAM" id="MobiDB-lite"/>
    </source>
</evidence>
<keyword evidence="2" id="KW-1133">Transmembrane helix</keyword>
<feature type="domain" description="TcaA 4th" evidence="4">
    <location>
        <begin position="268"/>
        <end position="340"/>
    </location>
</feature>